<accession>A0A0G4N0Y2</accession>
<name>A0A0G4N0Y2_VERLO</name>
<dbReference type="GO" id="GO:0000723">
    <property type="term" value="P:telomere maintenance"/>
    <property type="evidence" value="ECO:0007669"/>
    <property type="project" value="TreeGrafter"/>
</dbReference>
<dbReference type="AlphaFoldDB" id="A0A0G4N0Y2"/>
<keyword evidence="3" id="KW-0269">Exonuclease</keyword>
<evidence type="ECO:0000313" key="6">
    <source>
        <dbReference type="Proteomes" id="UP000045706"/>
    </source>
</evidence>
<dbReference type="InterPro" id="IPR036866">
    <property type="entry name" value="RibonucZ/Hydroxyglut_hydro"/>
</dbReference>
<dbReference type="Proteomes" id="UP000045706">
    <property type="component" value="Unassembled WGS sequence"/>
</dbReference>
<evidence type="ECO:0000256" key="3">
    <source>
        <dbReference type="ARBA" id="ARBA00022839"/>
    </source>
</evidence>
<organism evidence="5 6">
    <name type="scientific">Verticillium longisporum</name>
    <name type="common">Verticillium dahliae var. longisporum</name>
    <dbReference type="NCBI Taxonomy" id="100787"/>
    <lineage>
        <taxon>Eukaryota</taxon>
        <taxon>Fungi</taxon>
        <taxon>Dikarya</taxon>
        <taxon>Ascomycota</taxon>
        <taxon>Pezizomycotina</taxon>
        <taxon>Sordariomycetes</taxon>
        <taxon>Hypocreomycetidae</taxon>
        <taxon>Glomerellales</taxon>
        <taxon>Plectosphaerellaceae</taxon>
        <taxon>Verticillium</taxon>
    </lineage>
</organism>
<reference evidence="6" key="1">
    <citation type="submission" date="2015-05" db="EMBL/GenBank/DDBJ databases">
        <authorList>
            <person name="Fogelqvist Johan"/>
        </authorList>
    </citation>
    <scope>NUCLEOTIDE SEQUENCE [LARGE SCALE GENOMIC DNA]</scope>
</reference>
<evidence type="ECO:0000256" key="2">
    <source>
        <dbReference type="ARBA" id="ARBA00022801"/>
    </source>
</evidence>
<dbReference type="GO" id="GO:0035312">
    <property type="term" value="F:5'-3' DNA exonuclease activity"/>
    <property type="evidence" value="ECO:0007669"/>
    <property type="project" value="TreeGrafter"/>
</dbReference>
<keyword evidence="1" id="KW-0540">Nuclease</keyword>
<dbReference type="EMBL" id="CVQI01031941">
    <property type="protein sequence ID" value="CRK40107.1"/>
    <property type="molecule type" value="Genomic_DNA"/>
</dbReference>
<proteinExistence type="predicted"/>
<dbReference type="GO" id="GO:0006303">
    <property type="term" value="P:double-strand break repair via nonhomologous end joining"/>
    <property type="evidence" value="ECO:0007669"/>
    <property type="project" value="TreeGrafter"/>
</dbReference>
<dbReference type="GO" id="GO:0036297">
    <property type="term" value="P:interstrand cross-link repair"/>
    <property type="evidence" value="ECO:0007669"/>
    <property type="project" value="TreeGrafter"/>
</dbReference>
<dbReference type="GO" id="GO:0003684">
    <property type="term" value="F:damaged DNA binding"/>
    <property type="evidence" value="ECO:0007669"/>
    <property type="project" value="TreeGrafter"/>
</dbReference>
<dbReference type="Pfam" id="PF12706">
    <property type="entry name" value="Lactamase_B_2"/>
    <property type="match status" value="1"/>
</dbReference>
<dbReference type="PANTHER" id="PTHR23240:SF8">
    <property type="entry name" value="PROTEIN ARTEMIS"/>
    <property type="match status" value="1"/>
</dbReference>
<evidence type="ECO:0000256" key="1">
    <source>
        <dbReference type="ARBA" id="ARBA00022722"/>
    </source>
</evidence>
<gene>
    <name evidence="5" type="ORF">BN1723_004725</name>
</gene>
<dbReference type="PANTHER" id="PTHR23240">
    <property type="entry name" value="DNA CROSS-LINK REPAIR PROTEIN PSO2/SNM1-RELATED"/>
    <property type="match status" value="1"/>
</dbReference>
<dbReference type="InterPro" id="IPR001279">
    <property type="entry name" value="Metallo-B-lactamas"/>
</dbReference>
<keyword evidence="2" id="KW-0378">Hydrolase</keyword>
<dbReference type="SUPFAM" id="SSF56281">
    <property type="entry name" value="Metallo-hydrolase/oxidoreductase"/>
    <property type="match status" value="1"/>
</dbReference>
<dbReference type="Gene3D" id="3.60.15.10">
    <property type="entry name" value="Ribonuclease Z/Hydroxyacylglutathione hydrolase-like"/>
    <property type="match status" value="1"/>
</dbReference>
<evidence type="ECO:0000313" key="5">
    <source>
        <dbReference type="EMBL" id="CRK40107.1"/>
    </source>
</evidence>
<protein>
    <recommendedName>
        <fullName evidence="4">Metallo-beta-lactamase domain-containing protein</fullName>
    </recommendedName>
</protein>
<sequence>MSTFDGIVREFPDIRVDFFRRSVDQPPPLACFLSHVHSDHLAGLESLRSPFVYCSAATREILLRLERYPCRINFAKGILEARVQTFKGLKGLLKPVPLDTPTEIELAPSHCIQVTLIDANHCPGAVMFLIEGDGRAILYTGDIRSEPWHVNSVARNPALIEYTHGIKTLDKIYLDTSFIDDVPFQTKAEGIAELLGKVSRYPPDTIFHFQAWTYGYEEVWIALSKALKSRVHVDDYKMKVFSSLQAKPDNDRFGQSVHLCRESPALTGYMCGNTYRTGCLTTDENVRLHSCEKGNYCSAIEKGPVVWIQPIIAHTTGGIDRLELGIGGGADDLEREVELDLVSSTDLNRLLQMLGENRIVSEPTKTAVRNLLLKKPLSGRNVPLDLDMSCFGDKKEADVVEVMALVGEKLPHRPDEADTMLNGAEDGLPRMIRFPYSRHSPLPELCHLVTAFKPRDVWPCTVDPTAWTRDNVTIKGPFGDYCSGSLFAHDAVMEAWAEDHQRTHRAEFEVEGDSPVSEQSAISHSQPAVMNTSPQQAHSPQHITEIVEEVCKSVIWTDGQLTEEGSEVIEGRCRGKRNFAAFAGDADDSQDTVASHASIISQLVEGASLVRADAYEAMLRNLGGGEWTSIGLLSTTDNHTYASQDPTAFSDEKGDRNK</sequence>
<evidence type="ECO:0000259" key="4">
    <source>
        <dbReference type="Pfam" id="PF12706"/>
    </source>
</evidence>
<feature type="domain" description="Metallo-beta-lactamase" evidence="4">
    <location>
        <begin position="12"/>
        <end position="156"/>
    </location>
</feature>